<comment type="caution">
    <text evidence="7">The sequence shown here is derived from an EMBL/GenBank/DDBJ whole genome shotgun (WGS) entry which is preliminary data.</text>
</comment>
<evidence type="ECO:0000313" key="8">
    <source>
        <dbReference type="Proteomes" id="UP000518752"/>
    </source>
</evidence>
<dbReference type="PANTHER" id="PTHR47338:SF25">
    <property type="entry name" value="TRANSCRIPTION FACTOR"/>
    <property type="match status" value="1"/>
</dbReference>
<evidence type="ECO:0000313" key="7">
    <source>
        <dbReference type="EMBL" id="KAF5388862.1"/>
    </source>
</evidence>
<keyword evidence="8" id="KW-1185">Reference proteome</keyword>
<keyword evidence="5" id="KW-0539">Nucleus</keyword>
<name>A0A8H5HST0_9AGAR</name>
<evidence type="ECO:0000256" key="2">
    <source>
        <dbReference type="ARBA" id="ARBA00022723"/>
    </source>
</evidence>
<keyword evidence="3" id="KW-0805">Transcription regulation</keyword>
<evidence type="ECO:0000256" key="1">
    <source>
        <dbReference type="ARBA" id="ARBA00004123"/>
    </source>
</evidence>
<dbReference type="InterPro" id="IPR050815">
    <property type="entry name" value="TF_fung"/>
</dbReference>
<dbReference type="AlphaFoldDB" id="A0A8H5HST0"/>
<evidence type="ECO:0008006" key="9">
    <source>
        <dbReference type="Google" id="ProtNLM"/>
    </source>
</evidence>
<protein>
    <recommendedName>
        <fullName evidence="9">Zn(2)-C6 fungal-type domain-containing protein</fullName>
    </recommendedName>
</protein>
<keyword evidence="4" id="KW-0804">Transcription</keyword>
<keyword evidence="2" id="KW-0479">Metal-binding</keyword>
<organism evidence="7 8">
    <name type="scientific">Collybiopsis confluens</name>
    <dbReference type="NCBI Taxonomy" id="2823264"/>
    <lineage>
        <taxon>Eukaryota</taxon>
        <taxon>Fungi</taxon>
        <taxon>Dikarya</taxon>
        <taxon>Basidiomycota</taxon>
        <taxon>Agaricomycotina</taxon>
        <taxon>Agaricomycetes</taxon>
        <taxon>Agaricomycetidae</taxon>
        <taxon>Agaricales</taxon>
        <taxon>Marasmiineae</taxon>
        <taxon>Omphalotaceae</taxon>
        <taxon>Collybiopsis</taxon>
    </lineage>
</organism>
<reference evidence="7 8" key="1">
    <citation type="journal article" date="2020" name="ISME J.">
        <title>Uncovering the hidden diversity of litter-decomposition mechanisms in mushroom-forming fungi.</title>
        <authorList>
            <person name="Floudas D."/>
            <person name="Bentzer J."/>
            <person name="Ahren D."/>
            <person name="Johansson T."/>
            <person name="Persson P."/>
            <person name="Tunlid A."/>
        </authorList>
    </citation>
    <scope>NUCLEOTIDE SEQUENCE [LARGE SCALE GENOMIC DNA]</scope>
    <source>
        <strain evidence="7 8">CBS 406.79</strain>
    </source>
</reference>
<dbReference type="OrthoDB" id="2428527at2759"/>
<feature type="region of interest" description="Disordered" evidence="6">
    <location>
        <begin position="45"/>
        <end position="105"/>
    </location>
</feature>
<feature type="compositionally biased region" description="Low complexity" evidence="6">
    <location>
        <begin position="45"/>
        <end position="60"/>
    </location>
</feature>
<comment type="subcellular location">
    <subcellularLocation>
        <location evidence="1">Nucleus</location>
    </subcellularLocation>
</comment>
<proteinExistence type="predicted"/>
<feature type="compositionally biased region" description="Low complexity" evidence="6">
    <location>
        <begin position="68"/>
        <end position="99"/>
    </location>
</feature>
<evidence type="ECO:0000256" key="4">
    <source>
        <dbReference type="ARBA" id="ARBA00023163"/>
    </source>
</evidence>
<dbReference type="GO" id="GO:0046872">
    <property type="term" value="F:metal ion binding"/>
    <property type="evidence" value="ECO:0007669"/>
    <property type="project" value="UniProtKB-KW"/>
</dbReference>
<dbReference type="GO" id="GO:0000981">
    <property type="term" value="F:DNA-binding transcription factor activity, RNA polymerase II-specific"/>
    <property type="evidence" value="ECO:0007669"/>
    <property type="project" value="InterPro"/>
</dbReference>
<dbReference type="GO" id="GO:0005634">
    <property type="term" value="C:nucleus"/>
    <property type="evidence" value="ECO:0007669"/>
    <property type="project" value="UniProtKB-SubCell"/>
</dbReference>
<sequence length="254" mass="28421">MCRLKKIKCLQPTPEAKCEACKVAKIPCKFRDRERYFAERSRAIAGPGAASSAYGSSSSSSEHRSDSSVDALSVASSSSSPALSSYSHSRSASHSPKASGLVAMDDNGSVRYSPYVSDTRRPADYPLRYPQHPSYTLMNEFILLFFNNLQQEFNFIAYDDVYREFTQRRMSPSLANCIAAHAANIDTLHALMLLAWYEYKANRISSFRDYAQLSSRMSSQLGYSNASTSGHDGERRKQTIKALYNLQYVASQYN</sequence>
<evidence type="ECO:0000256" key="6">
    <source>
        <dbReference type="SAM" id="MobiDB-lite"/>
    </source>
</evidence>
<accession>A0A8H5HST0</accession>
<gene>
    <name evidence="7" type="ORF">D9757_005640</name>
</gene>
<dbReference type="Proteomes" id="UP000518752">
    <property type="component" value="Unassembled WGS sequence"/>
</dbReference>
<evidence type="ECO:0000256" key="3">
    <source>
        <dbReference type="ARBA" id="ARBA00023015"/>
    </source>
</evidence>
<dbReference type="EMBL" id="JAACJN010000026">
    <property type="protein sequence ID" value="KAF5388862.1"/>
    <property type="molecule type" value="Genomic_DNA"/>
</dbReference>
<evidence type="ECO:0000256" key="5">
    <source>
        <dbReference type="ARBA" id="ARBA00023242"/>
    </source>
</evidence>
<dbReference type="PANTHER" id="PTHR47338">
    <property type="entry name" value="ZN(II)2CYS6 TRANSCRIPTION FACTOR (EUROFUNG)-RELATED"/>
    <property type="match status" value="1"/>
</dbReference>